<sequence>MVRQLVHELLIFYIESVGQILLGDLPPFAAGPEELTQYGLSHLVVRDRSVCGRVHV</sequence>
<protein>
    <submittedName>
        <fullName evidence="1">Uncharacterized protein</fullName>
    </submittedName>
</protein>
<evidence type="ECO:0000313" key="1">
    <source>
        <dbReference type="EMBL" id="MPN50591.1"/>
    </source>
</evidence>
<organism evidence="1">
    <name type="scientific">bioreactor metagenome</name>
    <dbReference type="NCBI Taxonomy" id="1076179"/>
    <lineage>
        <taxon>unclassified sequences</taxon>
        <taxon>metagenomes</taxon>
        <taxon>ecological metagenomes</taxon>
    </lineage>
</organism>
<reference evidence="1" key="1">
    <citation type="submission" date="2019-08" db="EMBL/GenBank/DDBJ databases">
        <authorList>
            <person name="Kucharzyk K."/>
            <person name="Murdoch R.W."/>
            <person name="Higgins S."/>
            <person name="Loffler F."/>
        </authorList>
    </citation>
    <scope>NUCLEOTIDE SEQUENCE</scope>
</reference>
<comment type="caution">
    <text evidence="1">The sequence shown here is derived from an EMBL/GenBank/DDBJ whole genome shotgun (WGS) entry which is preliminary data.</text>
</comment>
<dbReference type="AlphaFoldDB" id="A0A645IH16"/>
<accession>A0A645IH16</accession>
<name>A0A645IH16_9ZZZZ</name>
<dbReference type="EMBL" id="VSSQ01114914">
    <property type="protein sequence ID" value="MPN50591.1"/>
    <property type="molecule type" value="Genomic_DNA"/>
</dbReference>
<gene>
    <name evidence="1" type="ORF">SDC9_198222</name>
</gene>
<proteinExistence type="predicted"/>